<dbReference type="Gene3D" id="3.40.630.10">
    <property type="entry name" value="Zn peptidases"/>
    <property type="match status" value="1"/>
</dbReference>
<keyword evidence="3" id="KW-0378">Hydrolase</keyword>
<dbReference type="PROSITE" id="PS52035">
    <property type="entry name" value="PEPTIDASE_M14"/>
    <property type="match status" value="1"/>
</dbReference>
<feature type="domain" description="Peptidase M14" evidence="2">
    <location>
        <begin position="13"/>
        <end position="385"/>
    </location>
</feature>
<gene>
    <name evidence="3" type="ORF">VRU48_03065</name>
</gene>
<dbReference type="GO" id="GO:0004180">
    <property type="term" value="F:carboxypeptidase activity"/>
    <property type="evidence" value="ECO:0007669"/>
    <property type="project" value="UniProtKB-KW"/>
</dbReference>
<accession>A0ABU7I3M9</accession>
<comment type="similarity">
    <text evidence="1">Belongs to the peptidase M14 family.</text>
</comment>
<name>A0ABU7I3M9_9SPHI</name>
<evidence type="ECO:0000256" key="1">
    <source>
        <dbReference type="PROSITE-ProRule" id="PRU01379"/>
    </source>
</evidence>
<evidence type="ECO:0000313" key="4">
    <source>
        <dbReference type="Proteomes" id="UP001336835"/>
    </source>
</evidence>
<evidence type="ECO:0000259" key="2">
    <source>
        <dbReference type="PROSITE" id="PS52035"/>
    </source>
</evidence>
<proteinExistence type="inferred from homology"/>
<dbReference type="SUPFAM" id="SSF53187">
    <property type="entry name" value="Zn-dependent exopeptidases"/>
    <property type="match status" value="1"/>
</dbReference>
<comment type="caution">
    <text evidence="3">The sequence shown here is derived from an EMBL/GenBank/DDBJ whole genome shotgun (WGS) entry which is preliminary data.</text>
</comment>
<comment type="caution">
    <text evidence="1">Lacks conserved residue(s) required for the propagation of feature annotation.</text>
</comment>
<protein>
    <submittedName>
        <fullName evidence="3">M14 family zinc carboxypeptidase</fullName>
    </submittedName>
</protein>
<dbReference type="Proteomes" id="UP001336835">
    <property type="component" value="Unassembled WGS sequence"/>
</dbReference>
<keyword evidence="3" id="KW-0645">Protease</keyword>
<reference evidence="3 4" key="1">
    <citation type="submission" date="2024-01" db="EMBL/GenBank/DDBJ databases">
        <title>Pedobacter sp. nov., isolated from fresh soil.</title>
        <authorList>
            <person name="Le N.T.T."/>
        </authorList>
    </citation>
    <scope>NUCLEOTIDE SEQUENCE [LARGE SCALE GENOMIC DNA]</scope>
    <source>
        <strain evidence="3 4">KR3-3</strain>
    </source>
</reference>
<dbReference type="RefSeq" id="WP_330106453.1">
    <property type="nucleotide sequence ID" value="NZ_JAZDQT010000001.1"/>
</dbReference>
<evidence type="ECO:0000313" key="3">
    <source>
        <dbReference type="EMBL" id="MEE1944072.1"/>
    </source>
</evidence>
<organism evidence="3 4">
    <name type="scientific">Pedobacter albus</name>
    <dbReference type="NCBI Taxonomy" id="3113905"/>
    <lineage>
        <taxon>Bacteria</taxon>
        <taxon>Pseudomonadati</taxon>
        <taxon>Bacteroidota</taxon>
        <taxon>Sphingobacteriia</taxon>
        <taxon>Sphingobacteriales</taxon>
        <taxon>Sphingobacteriaceae</taxon>
        <taxon>Pedobacter</taxon>
    </lineage>
</organism>
<dbReference type="EMBL" id="JAZDQT010000001">
    <property type="protein sequence ID" value="MEE1944072.1"/>
    <property type="molecule type" value="Genomic_DNA"/>
</dbReference>
<dbReference type="Pfam" id="PF00246">
    <property type="entry name" value="Peptidase_M14"/>
    <property type="match status" value="1"/>
</dbReference>
<keyword evidence="3" id="KW-0121">Carboxypeptidase</keyword>
<sequence length="385" mass="43510">MIATTLQNFDQFKENELSNRFFKHVDVTRLLAQLPKQFELKQIGLSVKGRSVTQVTWGHGPIKVMLWSQMHGDEATGTMALFDLFNFLQSDDPLVKLLAENCQLDIIPMVNPDGAEAFTRRNAQQIDINRDFLKEATAEAKILKACRAAIQPHFGFNLHDQLTLWSVSGSLKPATLSFLAPAFDQELNIDETRKNAMLVIAEMYRHLDQIVPKHIGLFDDEFEPRAFGDNFQKLGTSTILIEAGGYKDDFEKQEIRKFYFGAILAGLVAIARGDYQQQELDNYFAIPKNNKQIFHILIHGLLLDGIEVSIGINYDESPTHNGHATVKTYSIQDIGDLSYCDAFTVYNQANLQLQGDVRLYENASFQLFENSTLILAFTDGEMCQA</sequence>
<keyword evidence="4" id="KW-1185">Reference proteome</keyword>
<dbReference type="InterPro" id="IPR000834">
    <property type="entry name" value="Peptidase_M14"/>
</dbReference>